<proteinExistence type="predicted"/>
<protein>
    <recommendedName>
        <fullName evidence="1">Exodeoxyribonuclease X-like C-terminal domain-containing protein</fullName>
    </recommendedName>
</protein>
<dbReference type="EMBL" id="JANLCJ010000046">
    <property type="protein sequence ID" value="MCS5736523.1"/>
    <property type="molecule type" value="Genomic_DNA"/>
</dbReference>
<dbReference type="Proteomes" id="UP001165586">
    <property type="component" value="Unassembled WGS sequence"/>
</dbReference>
<evidence type="ECO:0000259" key="1">
    <source>
        <dbReference type="Pfam" id="PF20600"/>
    </source>
</evidence>
<gene>
    <name evidence="2" type="ORF">N1032_22585</name>
</gene>
<dbReference type="RefSeq" id="WP_259542551.1">
    <property type="nucleotide sequence ID" value="NZ_JANLCJ010000046.1"/>
</dbReference>
<sequence length="79" mass="9307">MIRSGKTFNFGKWKGFTVGEVAQRDPSYIYFCENKMGYRFSPKVKRIANLANQRRRISRLMAAEFDSFASLRHSNPDFY</sequence>
<keyword evidence="3" id="KW-1185">Reference proteome</keyword>
<organism evidence="2 3">
    <name type="scientific">Herbiconiux daphne</name>
    <dbReference type="NCBI Taxonomy" id="2970914"/>
    <lineage>
        <taxon>Bacteria</taxon>
        <taxon>Bacillati</taxon>
        <taxon>Actinomycetota</taxon>
        <taxon>Actinomycetes</taxon>
        <taxon>Micrococcales</taxon>
        <taxon>Microbacteriaceae</taxon>
        <taxon>Herbiconiux</taxon>
    </lineage>
</organism>
<comment type="caution">
    <text evidence="2">The sequence shown here is derived from an EMBL/GenBank/DDBJ whole genome shotgun (WGS) entry which is preliminary data.</text>
</comment>
<reference evidence="2" key="1">
    <citation type="submission" date="2022-08" db="EMBL/GenBank/DDBJ databases">
        <authorList>
            <person name="Deng Y."/>
            <person name="Han X.-F."/>
            <person name="Zhang Y.-Q."/>
        </authorList>
    </citation>
    <scope>NUCLEOTIDE SEQUENCE</scope>
    <source>
        <strain evidence="2">CPCC 203386</strain>
    </source>
</reference>
<evidence type="ECO:0000313" key="3">
    <source>
        <dbReference type="Proteomes" id="UP001165586"/>
    </source>
</evidence>
<accession>A0ABT2H9G1</accession>
<feature type="domain" description="Exodeoxyribonuclease X-like C-terminal" evidence="1">
    <location>
        <begin position="8"/>
        <end position="32"/>
    </location>
</feature>
<name>A0ABT2H9G1_9MICO</name>
<dbReference type="InterPro" id="IPR046768">
    <property type="entry name" value="ExoX-like_C"/>
</dbReference>
<evidence type="ECO:0000313" key="2">
    <source>
        <dbReference type="EMBL" id="MCS5736523.1"/>
    </source>
</evidence>
<dbReference type="Pfam" id="PF20600">
    <property type="entry name" value="ExoX-like_C"/>
    <property type="match status" value="1"/>
</dbReference>